<proteinExistence type="predicted"/>
<feature type="transmembrane region" description="Helical" evidence="7">
    <location>
        <begin position="163"/>
        <end position="183"/>
    </location>
</feature>
<keyword evidence="4 7" id="KW-1133">Transmembrane helix</keyword>
<feature type="transmembrane region" description="Helical" evidence="7">
    <location>
        <begin position="203"/>
        <end position="224"/>
    </location>
</feature>
<feature type="transmembrane region" description="Helical" evidence="7">
    <location>
        <begin position="94"/>
        <end position="121"/>
    </location>
</feature>
<feature type="transmembrane region" description="Helical" evidence="7">
    <location>
        <begin position="441"/>
        <end position="459"/>
    </location>
</feature>
<gene>
    <name evidence="8" type="ORF">GA0074704_2395</name>
</gene>
<keyword evidence="9" id="KW-1185">Reference proteome</keyword>
<dbReference type="PANTHER" id="PTHR42770:SF16">
    <property type="entry name" value="AMINO ACID PERMEASE"/>
    <property type="match status" value="1"/>
</dbReference>
<dbReference type="PIRSF" id="PIRSF006060">
    <property type="entry name" value="AA_transporter"/>
    <property type="match status" value="1"/>
</dbReference>
<keyword evidence="2" id="KW-1003">Cell membrane</keyword>
<evidence type="ECO:0000256" key="4">
    <source>
        <dbReference type="ARBA" id="ARBA00022989"/>
    </source>
</evidence>
<feature type="transmembrane region" description="Helical" evidence="7">
    <location>
        <begin position="22"/>
        <end position="46"/>
    </location>
</feature>
<comment type="subcellular location">
    <subcellularLocation>
        <location evidence="1">Cell membrane</location>
        <topology evidence="1">Multi-pass membrane protein</topology>
    </subcellularLocation>
</comment>
<sequence length="499" mass="51162">MPNPHTAVDGRNLRPTLSTSKIVFLVVAAAAPLAAMVGTVPLAFAIGDGAGVPAMFVFAGITLLCFSVGYAAMSRRIVHAGGFYTYLAQGLGKPVAVAGGAIAIVSYNAVAIGLAGAFGYFAQLVLEALGVDAPWQACAAFAVLVVGVLGYRQIDLSARVLSLLMVAEIGVLAVLDVGILAHHGGAALPAASFDPSVVLSGGVGVAMMFAFISFIGFESAALYGEETRNPARSIPLATYASVGLIAVFYAFTSWAAVGAIGPERVSEVAGDQLGNLFFTISDANVDPALTAVMQILLVTSMLAAMLALHNAANRYAYVFGREGVLPTGLGAVHARHLSPHRASVTQTVLTTVVLAVFALAGLDPYTNLATSMVGLGTLGIIVLQAGAALAVIAFFRGRSDRHWWRTLVAPGLGALGLIAAVELVVTNFSVLTGSTSPVINALPWLLPVLAVAGIGYARWMRANRPARYAALAAVEPNLSGDDTPGEAPTRPEADVAAVG</sequence>
<dbReference type="InterPro" id="IPR002293">
    <property type="entry name" value="AA/rel_permease1"/>
</dbReference>
<dbReference type="EMBL" id="LT607751">
    <property type="protein sequence ID" value="SCG49765.1"/>
    <property type="molecule type" value="Genomic_DNA"/>
</dbReference>
<feature type="region of interest" description="Disordered" evidence="6">
    <location>
        <begin position="479"/>
        <end position="499"/>
    </location>
</feature>
<dbReference type="PANTHER" id="PTHR42770">
    <property type="entry name" value="AMINO ACID TRANSPORTER-RELATED"/>
    <property type="match status" value="1"/>
</dbReference>
<reference evidence="8 9" key="1">
    <citation type="submission" date="2016-06" db="EMBL/GenBank/DDBJ databases">
        <authorList>
            <person name="Kjaerup R.B."/>
            <person name="Dalgaard T.S."/>
            <person name="Juul-Madsen H.R."/>
        </authorList>
    </citation>
    <scope>NUCLEOTIDE SEQUENCE [LARGE SCALE GENOMIC DNA]</scope>
    <source>
        <strain evidence="8 9">DSM 45097</strain>
    </source>
</reference>
<dbReference type="Pfam" id="PF13520">
    <property type="entry name" value="AA_permease_2"/>
    <property type="match status" value="1"/>
</dbReference>
<dbReference type="RefSeq" id="WP_088973620.1">
    <property type="nucleotide sequence ID" value="NZ_JBHLYF010000006.1"/>
</dbReference>
<feature type="transmembrane region" description="Helical" evidence="7">
    <location>
        <begin position="344"/>
        <end position="362"/>
    </location>
</feature>
<feature type="transmembrane region" description="Helical" evidence="7">
    <location>
        <begin position="407"/>
        <end position="429"/>
    </location>
</feature>
<evidence type="ECO:0000256" key="1">
    <source>
        <dbReference type="ARBA" id="ARBA00004651"/>
    </source>
</evidence>
<feature type="transmembrane region" description="Helical" evidence="7">
    <location>
        <begin position="288"/>
        <end position="308"/>
    </location>
</feature>
<feature type="transmembrane region" description="Helical" evidence="7">
    <location>
        <begin position="368"/>
        <end position="395"/>
    </location>
</feature>
<evidence type="ECO:0000256" key="2">
    <source>
        <dbReference type="ARBA" id="ARBA00022475"/>
    </source>
</evidence>
<feature type="transmembrane region" description="Helical" evidence="7">
    <location>
        <begin position="236"/>
        <end position="257"/>
    </location>
</feature>
<evidence type="ECO:0000256" key="7">
    <source>
        <dbReference type="SAM" id="Phobius"/>
    </source>
</evidence>
<protein>
    <submittedName>
        <fullName evidence="8">Amino acid transporter</fullName>
    </submittedName>
</protein>
<feature type="transmembrane region" description="Helical" evidence="7">
    <location>
        <begin position="133"/>
        <end position="151"/>
    </location>
</feature>
<evidence type="ECO:0000256" key="3">
    <source>
        <dbReference type="ARBA" id="ARBA00022692"/>
    </source>
</evidence>
<dbReference type="GO" id="GO:0022857">
    <property type="term" value="F:transmembrane transporter activity"/>
    <property type="evidence" value="ECO:0007669"/>
    <property type="project" value="InterPro"/>
</dbReference>
<dbReference type="GO" id="GO:0005886">
    <property type="term" value="C:plasma membrane"/>
    <property type="evidence" value="ECO:0007669"/>
    <property type="project" value="UniProtKB-SubCell"/>
</dbReference>
<feature type="transmembrane region" description="Helical" evidence="7">
    <location>
        <begin position="52"/>
        <end position="73"/>
    </location>
</feature>
<organism evidence="8 9">
    <name type="scientific">Micromonospora siamensis</name>
    <dbReference type="NCBI Taxonomy" id="299152"/>
    <lineage>
        <taxon>Bacteria</taxon>
        <taxon>Bacillati</taxon>
        <taxon>Actinomycetota</taxon>
        <taxon>Actinomycetes</taxon>
        <taxon>Micromonosporales</taxon>
        <taxon>Micromonosporaceae</taxon>
        <taxon>Micromonospora</taxon>
    </lineage>
</organism>
<dbReference type="AlphaFoldDB" id="A0A1C5HUP4"/>
<evidence type="ECO:0000313" key="8">
    <source>
        <dbReference type="EMBL" id="SCG49765.1"/>
    </source>
</evidence>
<evidence type="ECO:0000256" key="6">
    <source>
        <dbReference type="SAM" id="MobiDB-lite"/>
    </source>
</evidence>
<name>A0A1C5HUP4_9ACTN</name>
<dbReference type="Proteomes" id="UP000198210">
    <property type="component" value="Chromosome I"/>
</dbReference>
<evidence type="ECO:0000256" key="5">
    <source>
        <dbReference type="ARBA" id="ARBA00023136"/>
    </source>
</evidence>
<keyword evidence="5 7" id="KW-0472">Membrane</keyword>
<evidence type="ECO:0000313" key="9">
    <source>
        <dbReference type="Proteomes" id="UP000198210"/>
    </source>
</evidence>
<dbReference type="Gene3D" id="1.20.1740.10">
    <property type="entry name" value="Amino acid/polyamine transporter I"/>
    <property type="match status" value="1"/>
</dbReference>
<dbReference type="InterPro" id="IPR050367">
    <property type="entry name" value="APC_superfamily"/>
</dbReference>
<keyword evidence="3 7" id="KW-0812">Transmembrane</keyword>
<accession>A0A1C5HUP4</accession>